<proteinExistence type="predicted"/>
<gene>
    <name evidence="1" type="ORF">AAV32_04705</name>
    <name evidence="2" type="ORF">EV679_1676</name>
</gene>
<evidence type="ECO:0000313" key="3">
    <source>
        <dbReference type="Proteomes" id="UP000078084"/>
    </source>
</evidence>
<dbReference type="EMBL" id="LBNE01000002">
    <property type="protein sequence ID" value="KKO72380.1"/>
    <property type="molecule type" value="Genomic_DNA"/>
</dbReference>
<protein>
    <submittedName>
        <fullName evidence="2">ParD-like antitoxin of type II ParDE toxin-antitoxin system</fullName>
    </submittedName>
</protein>
<dbReference type="AlphaFoldDB" id="A0A171KU13"/>
<reference evidence="1 3" key="1">
    <citation type="submission" date="2015-04" db="EMBL/GenBank/DDBJ databases">
        <title>Genome sequence of Kerstersia gyiorum CG1.</title>
        <authorList>
            <person name="Greninger A.L."/>
            <person name="Kozyreva V."/>
            <person name="Chaturvedi V."/>
        </authorList>
    </citation>
    <scope>NUCLEOTIDE SEQUENCE [LARGE SCALE GENOMIC DNA]</scope>
    <source>
        <strain evidence="1 3">CG1</strain>
    </source>
</reference>
<keyword evidence="3" id="KW-1185">Reference proteome</keyword>
<sequence length="86" mass="9757">MGLVKISDSLHEQLRTASSAFSRSINQQAEYWMRVGMLAELYPHLNYAELSRLLLEAERVSGDLHEMVAALDEQQAGREPDKRQVA</sequence>
<comment type="caution">
    <text evidence="1">The sequence shown here is derived from an EMBL/GenBank/DDBJ whole genome shotgun (WGS) entry which is preliminary data.</text>
</comment>
<dbReference type="Pfam" id="PF11903">
    <property type="entry name" value="ParD_like"/>
    <property type="match status" value="1"/>
</dbReference>
<organism evidence="1 3">
    <name type="scientific">Kerstersia gyiorum</name>
    <dbReference type="NCBI Taxonomy" id="206506"/>
    <lineage>
        <taxon>Bacteria</taxon>
        <taxon>Pseudomonadati</taxon>
        <taxon>Pseudomonadota</taxon>
        <taxon>Betaproteobacteria</taxon>
        <taxon>Burkholderiales</taxon>
        <taxon>Alcaligenaceae</taxon>
        <taxon>Kerstersia</taxon>
    </lineage>
</organism>
<dbReference type="PATRIC" id="fig|206506.3.peg.1018"/>
<name>A0A171KU13_9BURK</name>
<dbReference type="Proteomes" id="UP000078084">
    <property type="component" value="Unassembled WGS sequence"/>
</dbReference>
<dbReference type="Proteomes" id="UP000292039">
    <property type="component" value="Unassembled WGS sequence"/>
</dbReference>
<dbReference type="STRING" id="206506.AAV32_04705"/>
<evidence type="ECO:0000313" key="2">
    <source>
        <dbReference type="EMBL" id="RZS70274.1"/>
    </source>
</evidence>
<dbReference type="EMBL" id="SGWZ01000002">
    <property type="protein sequence ID" value="RZS70274.1"/>
    <property type="molecule type" value="Genomic_DNA"/>
</dbReference>
<dbReference type="GeneID" id="99726321"/>
<evidence type="ECO:0000313" key="1">
    <source>
        <dbReference type="EMBL" id="KKO72380.1"/>
    </source>
</evidence>
<accession>A0A171KU13</accession>
<dbReference type="InterPro" id="IPR021831">
    <property type="entry name" value="ParD-like"/>
</dbReference>
<evidence type="ECO:0000313" key="4">
    <source>
        <dbReference type="Proteomes" id="UP000292039"/>
    </source>
</evidence>
<dbReference type="OrthoDB" id="5422561at2"/>
<dbReference type="RefSeq" id="WP_068368204.1">
    <property type="nucleotide sequence ID" value="NZ_CBCSEB010000001.1"/>
</dbReference>
<reference evidence="2 4" key="2">
    <citation type="submission" date="2019-02" db="EMBL/GenBank/DDBJ databases">
        <title>Genomic Encyclopedia of Type Strains, Phase IV (KMG-IV): sequencing the most valuable type-strain genomes for metagenomic binning, comparative biology and taxonomic classification.</title>
        <authorList>
            <person name="Goeker M."/>
        </authorList>
    </citation>
    <scope>NUCLEOTIDE SEQUENCE [LARGE SCALE GENOMIC DNA]</scope>
    <source>
        <strain evidence="2 4">DSM 16618</strain>
    </source>
</reference>